<sequence length="270" mass="28988">MTGADAELLRTDVPHAARVYDYILGGKDNFTADRAAAKQMVTAGGPLLPISMGANRRFMARVARFLAAEQGIRQFLDIGTGLPTHPNLHEVVQAVRPDADIVYVDNDPLVMVHARALLAPAHQATGRLAYLEADLRTPDAILGSDRLRDTLDLTQPVAVTMIAVLQLVDDDTARRVIDHIMATMVPGSALAISAVVSDWAPDDVRRIVDAAHASGLEIHARTKAQVEALFAGLELVEPGVVPVHYWHPDSAEVLQADQPVGMFGGIAVKP</sequence>
<organism evidence="1 2">
    <name type="scientific">Actinoplanes derwentensis</name>
    <dbReference type="NCBI Taxonomy" id="113562"/>
    <lineage>
        <taxon>Bacteria</taxon>
        <taxon>Bacillati</taxon>
        <taxon>Actinomycetota</taxon>
        <taxon>Actinomycetes</taxon>
        <taxon>Micromonosporales</taxon>
        <taxon>Micromonosporaceae</taxon>
        <taxon>Actinoplanes</taxon>
    </lineage>
</organism>
<gene>
    <name evidence="1" type="ORF">SAMN04489716_6998</name>
</gene>
<accession>A0A1H2CVK4</accession>
<dbReference type="GO" id="GO:0032259">
    <property type="term" value="P:methylation"/>
    <property type="evidence" value="ECO:0007669"/>
    <property type="project" value="UniProtKB-KW"/>
</dbReference>
<proteinExistence type="predicted"/>
<reference evidence="1 2" key="1">
    <citation type="submission" date="2016-10" db="EMBL/GenBank/DDBJ databases">
        <authorList>
            <person name="de Groot N.N."/>
        </authorList>
    </citation>
    <scope>NUCLEOTIDE SEQUENCE [LARGE SCALE GENOMIC DNA]</scope>
    <source>
        <strain evidence="1 2">DSM 43941</strain>
    </source>
</reference>
<evidence type="ECO:0000313" key="2">
    <source>
        <dbReference type="Proteomes" id="UP000198688"/>
    </source>
</evidence>
<dbReference type="InterPro" id="IPR006764">
    <property type="entry name" value="SAM_dep_MeTrfase_SAV2177_type"/>
</dbReference>
<dbReference type="Gene3D" id="3.40.50.150">
    <property type="entry name" value="Vaccinia Virus protein VP39"/>
    <property type="match status" value="1"/>
</dbReference>
<dbReference type="InterPro" id="IPR029063">
    <property type="entry name" value="SAM-dependent_MTases_sf"/>
</dbReference>
<dbReference type="Proteomes" id="UP000198688">
    <property type="component" value="Chromosome I"/>
</dbReference>
<dbReference type="Pfam" id="PF04672">
    <property type="entry name" value="Methyltransf_19"/>
    <property type="match status" value="1"/>
</dbReference>
<dbReference type="OrthoDB" id="4073278at2"/>
<keyword evidence="1" id="KW-0808">Transferase</keyword>
<dbReference type="STRING" id="113562.SAMN04489716_6998"/>
<dbReference type="AlphaFoldDB" id="A0A1H2CVK4"/>
<protein>
    <submittedName>
        <fullName evidence="1">S-adenosyl methyltransferase</fullName>
    </submittedName>
</protein>
<keyword evidence="1" id="KW-0489">Methyltransferase</keyword>
<dbReference type="RefSeq" id="WP_092550927.1">
    <property type="nucleotide sequence ID" value="NZ_BOMJ01000003.1"/>
</dbReference>
<name>A0A1H2CVK4_9ACTN</name>
<dbReference type="PIRSF" id="PIRSF017393">
    <property type="entry name" value="MTase_SAV2177"/>
    <property type="match status" value="1"/>
</dbReference>
<dbReference type="EMBL" id="LT629758">
    <property type="protein sequence ID" value="SDT74491.1"/>
    <property type="molecule type" value="Genomic_DNA"/>
</dbReference>
<keyword evidence="2" id="KW-1185">Reference proteome</keyword>
<evidence type="ECO:0000313" key="1">
    <source>
        <dbReference type="EMBL" id="SDT74491.1"/>
    </source>
</evidence>
<dbReference type="GO" id="GO:0008168">
    <property type="term" value="F:methyltransferase activity"/>
    <property type="evidence" value="ECO:0007669"/>
    <property type="project" value="UniProtKB-KW"/>
</dbReference>
<dbReference type="SUPFAM" id="SSF53335">
    <property type="entry name" value="S-adenosyl-L-methionine-dependent methyltransferases"/>
    <property type="match status" value="1"/>
</dbReference>